<evidence type="ECO:0000313" key="2">
    <source>
        <dbReference type="EMBL" id="KEZ77831.1"/>
    </source>
</evidence>
<dbReference type="OrthoDB" id="6102739at2"/>
<dbReference type="RefSeq" id="WP_051883287.1">
    <property type="nucleotide sequence ID" value="NZ_APNK01000009.1"/>
</dbReference>
<evidence type="ECO:0008006" key="4">
    <source>
        <dbReference type="Google" id="ProtNLM"/>
    </source>
</evidence>
<accession>A0A084IM97</accession>
<dbReference type="PATRIC" id="fig|1304275.5.peg.1722"/>
<gene>
    <name evidence="2" type="ORF">C41B8_08445</name>
</gene>
<keyword evidence="3" id="KW-1185">Reference proteome</keyword>
<protein>
    <recommendedName>
        <fullName evidence="4">DUF4194 domain-containing protein</fullName>
    </recommendedName>
</protein>
<evidence type="ECO:0000313" key="3">
    <source>
        <dbReference type="Proteomes" id="UP000028302"/>
    </source>
</evidence>
<dbReference type="Proteomes" id="UP000028302">
    <property type="component" value="Unassembled WGS sequence"/>
</dbReference>
<dbReference type="Pfam" id="PF13835">
    <property type="entry name" value="DUF4194"/>
    <property type="match status" value="1"/>
</dbReference>
<name>A0A084IM97_SALHC</name>
<dbReference type="eggNOG" id="ENOG50338T2">
    <property type="taxonomic scope" value="Bacteria"/>
</dbReference>
<feature type="region of interest" description="Disordered" evidence="1">
    <location>
        <begin position="193"/>
        <end position="235"/>
    </location>
</feature>
<organism evidence="2 3">
    <name type="scientific">Salinisphaera hydrothermalis (strain C41B8)</name>
    <dbReference type="NCBI Taxonomy" id="1304275"/>
    <lineage>
        <taxon>Bacteria</taxon>
        <taxon>Pseudomonadati</taxon>
        <taxon>Pseudomonadota</taxon>
        <taxon>Gammaproteobacteria</taxon>
        <taxon>Salinisphaerales</taxon>
        <taxon>Salinisphaeraceae</taxon>
        <taxon>Salinisphaera</taxon>
    </lineage>
</organism>
<comment type="caution">
    <text evidence="2">The sequence shown here is derived from an EMBL/GenBank/DDBJ whole genome shotgun (WGS) entry which is preliminary data.</text>
</comment>
<dbReference type="InterPro" id="IPR025449">
    <property type="entry name" value="JetB"/>
</dbReference>
<dbReference type="STRING" id="1304275.C41B8_08445"/>
<feature type="compositionally biased region" description="Acidic residues" evidence="1">
    <location>
        <begin position="207"/>
        <end position="222"/>
    </location>
</feature>
<dbReference type="EMBL" id="APNK01000009">
    <property type="protein sequence ID" value="KEZ77831.1"/>
    <property type="molecule type" value="Genomic_DNA"/>
</dbReference>
<proteinExistence type="predicted"/>
<sequence length="235" mass="26796">MKDKIRHWRDVLTDHDSTEEQDLEAAAYRLVTEQVLYDSEPRQRTHYRLVKQYAAHFRQVCELLGMELHVSDNPAYCAARPLSASTIRLTLTETLVALVLRKIYHLHRQAGEDQAGHVFVPLAEFADIFQESTGRAPPTDKRQMLERHIDRMRQFGVAKRCQADPQDDQPFGIEILPGIEFLLDERALAQLQAHAAAQGTNTHEPPDESEMSDEASDLDDESHDGLIREANDETT</sequence>
<feature type="compositionally biased region" description="Basic and acidic residues" evidence="1">
    <location>
        <begin position="223"/>
        <end position="235"/>
    </location>
</feature>
<dbReference type="AlphaFoldDB" id="A0A084IM97"/>
<reference evidence="2 3" key="1">
    <citation type="submission" date="2013-03" db="EMBL/GenBank/DDBJ databases">
        <title>Salinisphaera hydrothermalis C41B8 Genome Sequencing.</title>
        <authorList>
            <person name="Li C."/>
            <person name="Lai Q."/>
            <person name="Shao Z."/>
        </authorList>
    </citation>
    <scope>NUCLEOTIDE SEQUENCE [LARGE SCALE GENOMIC DNA]</scope>
    <source>
        <strain evidence="2 3">C41B8</strain>
    </source>
</reference>
<evidence type="ECO:0000256" key="1">
    <source>
        <dbReference type="SAM" id="MobiDB-lite"/>
    </source>
</evidence>